<evidence type="ECO:0000256" key="3">
    <source>
        <dbReference type="ARBA" id="ARBA00022832"/>
    </source>
</evidence>
<dbReference type="KEGG" id="kab:B7C62_15845"/>
<keyword evidence="3" id="KW-0276">Fatty acid metabolism</keyword>
<evidence type="ECO:0000313" key="8">
    <source>
        <dbReference type="Proteomes" id="UP000192251"/>
    </source>
</evidence>
<keyword evidence="8" id="KW-1185">Reference proteome</keyword>
<evidence type="ECO:0000313" key="7">
    <source>
        <dbReference type="EMBL" id="ARF73564.1"/>
    </source>
</evidence>
<dbReference type="GO" id="GO:0016874">
    <property type="term" value="F:ligase activity"/>
    <property type="evidence" value="ECO:0007669"/>
    <property type="project" value="UniProtKB-KW"/>
</dbReference>
<sequence>MFTRIVWRMPPEGSHGRAPFTLCSLQPLLRVVLQRRISIASLRGQAAAPSVGSDLGGVPVRKFADHFAKQFQGWVETRPDHPAVVFVEDFDEGCGGPVLTYGELDARARALAGGLVARELTGERVLLLHPTGLDFAVAILGCFLSGAVGAPAPLPESSGRGDARLTGIVADAGVRQVLTSPGSRTAVAEWLARAGLKDRVSVHIEAELAEPGAVLPEPDPAALAFLQYTSGSTSDPKGVLVTHAALAHNEALITRAMGSDENTRSVSWLPHYHDMGLVGQLLGPLFCGGTSYVMSPLAFLRHPHRWLRAVSELRGTVTVAPDFGYALVTRRTTDRQLAELDLSALRIALNGSEPIHAATLERFAERFAPAGLDPAAITPCYGMAETTLLVSSAPVGSGFRSLDVAADALAGHRLVPAKDPARSEDPAPGGRTTRLVSSGRVAGFDLRVVDPDTARELPGGHIGEIWLRGGSVAAGYHDNKDATEATFAARLSDGDGPFLRTGDLGVLLDGELYVTGRRKEMLIVNGRNLYPQDLELTVRTADPLFADGSTAVFTAPLSPGGPEVVVAVQEARPGRLRDHDPQTLVTAVRRALLAEHDAHLGALVLVPVGAVERTTSGKIRRGGMRDRFLSGGLRELFDSRRPTGTDAGGGTKASTAAPSGLPTTTAGAPR</sequence>
<dbReference type="Gene3D" id="3.40.50.12780">
    <property type="entry name" value="N-terminal domain of ligase-like"/>
    <property type="match status" value="1"/>
</dbReference>
<evidence type="ECO:0000256" key="1">
    <source>
        <dbReference type="ARBA" id="ARBA00006432"/>
    </source>
</evidence>
<evidence type="ECO:0000256" key="4">
    <source>
        <dbReference type="ARBA" id="ARBA00023098"/>
    </source>
</evidence>
<feature type="region of interest" description="Disordered" evidence="5">
    <location>
        <begin position="415"/>
        <end position="435"/>
    </location>
</feature>
<dbReference type="FunFam" id="3.40.50.12780:FF:000013">
    <property type="entry name" value="Long-chain-fatty-acid--AMP ligase FadD32"/>
    <property type="match status" value="1"/>
</dbReference>
<gene>
    <name evidence="7" type="ORF">B7C62_15845</name>
</gene>
<dbReference type="SUPFAM" id="SSF56801">
    <property type="entry name" value="Acetyl-CoA synthetase-like"/>
    <property type="match status" value="1"/>
</dbReference>
<dbReference type="InterPro" id="IPR000873">
    <property type="entry name" value="AMP-dep_synth/lig_dom"/>
</dbReference>
<dbReference type="Proteomes" id="UP000192251">
    <property type="component" value="Chromosome"/>
</dbReference>
<feature type="compositionally biased region" description="Polar residues" evidence="5">
    <location>
        <begin position="652"/>
        <end position="670"/>
    </location>
</feature>
<protein>
    <recommendedName>
        <fullName evidence="6">AMP-dependent synthetase/ligase domain-containing protein</fullName>
    </recommendedName>
</protein>
<dbReference type="InterPro" id="IPR040097">
    <property type="entry name" value="FAAL/FAAC"/>
</dbReference>
<dbReference type="GO" id="GO:0006631">
    <property type="term" value="P:fatty acid metabolic process"/>
    <property type="evidence" value="ECO:0007669"/>
    <property type="project" value="UniProtKB-KW"/>
</dbReference>
<dbReference type="PROSITE" id="PS00455">
    <property type="entry name" value="AMP_BINDING"/>
    <property type="match status" value="1"/>
</dbReference>
<dbReference type="InterPro" id="IPR045851">
    <property type="entry name" value="AMP-bd_C_sf"/>
</dbReference>
<organism evidence="7 8">
    <name type="scientific">Kitasatospora albolonga</name>
    <dbReference type="NCBI Taxonomy" id="68173"/>
    <lineage>
        <taxon>Bacteria</taxon>
        <taxon>Bacillati</taxon>
        <taxon>Actinomycetota</taxon>
        <taxon>Actinomycetes</taxon>
        <taxon>Kitasatosporales</taxon>
        <taxon>Streptomycetaceae</taxon>
        <taxon>Kitasatospora</taxon>
    </lineage>
</organism>
<dbReference type="GO" id="GO:0071766">
    <property type="term" value="P:Actinobacterium-type cell wall biogenesis"/>
    <property type="evidence" value="ECO:0007669"/>
    <property type="project" value="UniProtKB-ARBA"/>
</dbReference>
<feature type="domain" description="AMP-dependent synthetase/ligase" evidence="6">
    <location>
        <begin position="71"/>
        <end position="477"/>
    </location>
</feature>
<accession>A0ABC8BT41</accession>
<dbReference type="PANTHER" id="PTHR22754:SF32">
    <property type="entry name" value="DISCO-INTERACTING PROTEIN 2"/>
    <property type="match status" value="1"/>
</dbReference>
<keyword evidence="2" id="KW-0436">Ligase</keyword>
<comment type="similarity">
    <text evidence="1">Belongs to the ATP-dependent AMP-binding enzyme family.</text>
</comment>
<dbReference type="CDD" id="cd05931">
    <property type="entry name" value="FAAL"/>
    <property type="match status" value="1"/>
</dbReference>
<reference evidence="7 8" key="1">
    <citation type="submission" date="2017-04" db="EMBL/GenBank/DDBJ databases">
        <title>The complete genome sequence of Streptomyces albolongus YIM 101047, the producer of novel bafilomycins and novel odoriferous sesquiterpenoids.</title>
        <authorList>
            <person name="Yin M."/>
            <person name="Jiang Y."/>
        </authorList>
    </citation>
    <scope>NUCLEOTIDE SEQUENCE [LARGE SCALE GENOMIC DNA]</scope>
    <source>
        <strain evidence="7 8">YIM 101047</strain>
    </source>
</reference>
<evidence type="ECO:0000256" key="2">
    <source>
        <dbReference type="ARBA" id="ARBA00022598"/>
    </source>
</evidence>
<name>A0ABC8BT41_9ACTN</name>
<dbReference type="Pfam" id="PF00501">
    <property type="entry name" value="AMP-binding"/>
    <property type="match status" value="1"/>
</dbReference>
<dbReference type="AlphaFoldDB" id="A0ABC8BT41"/>
<dbReference type="EMBL" id="CP020563">
    <property type="protein sequence ID" value="ARF73564.1"/>
    <property type="molecule type" value="Genomic_DNA"/>
</dbReference>
<evidence type="ECO:0000256" key="5">
    <source>
        <dbReference type="SAM" id="MobiDB-lite"/>
    </source>
</evidence>
<dbReference type="InterPro" id="IPR042099">
    <property type="entry name" value="ANL_N_sf"/>
</dbReference>
<dbReference type="PANTHER" id="PTHR22754">
    <property type="entry name" value="DISCO-INTERACTING PROTEIN 2 DIP2 -RELATED"/>
    <property type="match status" value="1"/>
</dbReference>
<feature type="region of interest" description="Disordered" evidence="5">
    <location>
        <begin position="636"/>
        <end position="670"/>
    </location>
</feature>
<dbReference type="GO" id="GO:0008610">
    <property type="term" value="P:lipid biosynthetic process"/>
    <property type="evidence" value="ECO:0007669"/>
    <property type="project" value="UniProtKB-ARBA"/>
</dbReference>
<dbReference type="InterPro" id="IPR020845">
    <property type="entry name" value="AMP-binding_CS"/>
</dbReference>
<keyword evidence="4" id="KW-0443">Lipid metabolism</keyword>
<dbReference type="Gene3D" id="3.30.300.30">
    <property type="match status" value="1"/>
</dbReference>
<evidence type="ECO:0000259" key="6">
    <source>
        <dbReference type="Pfam" id="PF00501"/>
    </source>
</evidence>
<proteinExistence type="inferred from homology"/>